<evidence type="ECO:0000256" key="4">
    <source>
        <dbReference type="ARBA" id="ARBA00023015"/>
    </source>
</evidence>
<name>A0A369MEN1_EGGLN</name>
<dbReference type="RefSeq" id="WP_114533903.1">
    <property type="nucleotide sequence ID" value="NZ_JADNER010000012.1"/>
</dbReference>
<dbReference type="InterPro" id="IPR035926">
    <property type="entry name" value="NusB-like_sf"/>
</dbReference>
<dbReference type="GO" id="GO:0005829">
    <property type="term" value="C:cytosol"/>
    <property type="evidence" value="ECO:0007669"/>
    <property type="project" value="TreeGrafter"/>
</dbReference>
<dbReference type="InterPro" id="IPR011605">
    <property type="entry name" value="NusB_fam"/>
</dbReference>
<evidence type="ECO:0000256" key="5">
    <source>
        <dbReference type="ARBA" id="ARBA00023163"/>
    </source>
</evidence>
<evidence type="ECO:0000313" key="10">
    <source>
        <dbReference type="Proteomes" id="UP000253970"/>
    </source>
</evidence>
<feature type="domain" description="NusB/RsmB/TIM44" evidence="8">
    <location>
        <begin position="10"/>
        <end position="135"/>
    </location>
</feature>
<dbReference type="Pfam" id="PF01029">
    <property type="entry name" value="NusB"/>
    <property type="match status" value="1"/>
</dbReference>
<dbReference type="GO" id="GO:0006353">
    <property type="term" value="P:DNA-templated transcription termination"/>
    <property type="evidence" value="ECO:0007669"/>
    <property type="project" value="UniProtKB-UniRule"/>
</dbReference>
<gene>
    <name evidence="6 9" type="primary">nusB</name>
    <name evidence="9" type="ORF">C1875_08470</name>
</gene>
<evidence type="ECO:0000256" key="6">
    <source>
        <dbReference type="HAMAP-Rule" id="MF_00073"/>
    </source>
</evidence>
<keyword evidence="5 6" id="KW-0804">Transcription</keyword>
<dbReference type="PANTHER" id="PTHR11078:SF3">
    <property type="entry name" value="ANTITERMINATION NUSB DOMAIN-CONTAINING PROTEIN"/>
    <property type="match status" value="1"/>
</dbReference>
<protein>
    <recommendedName>
        <fullName evidence="6">Transcription antitermination protein NusB</fullName>
    </recommendedName>
    <alternativeName>
        <fullName evidence="6">Antitermination factor NusB</fullName>
    </alternativeName>
</protein>
<dbReference type="SUPFAM" id="SSF48013">
    <property type="entry name" value="NusB-like"/>
    <property type="match status" value="1"/>
</dbReference>
<dbReference type="Proteomes" id="UP000253970">
    <property type="component" value="Unassembled WGS sequence"/>
</dbReference>
<evidence type="ECO:0000256" key="3">
    <source>
        <dbReference type="ARBA" id="ARBA00022884"/>
    </source>
</evidence>
<dbReference type="EMBL" id="PPTU01000011">
    <property type="protein sequence ID" value="RDB70011.1"/>
    <property type="molecule type" value="Genomic_DNA"/>
</dbReference>
<dbReference type="CDD" id="cd00619">
    <property type="entry name" value="Terminator_NusB"/>
    <property type="match status" value="1"/>
</dbReference>
<dbReference type="Gene3D" id="1.10.940.10">
    <property type="entry name" value="NusB-like"/>
    <property type="match status" value="1"/>
</dbReference>
<proteinExistence type="inferred from homology"/>
<evidence type="ECO:0000259" key="8">
    <source>
        <dbReference type="Pfam" id="PF01029"/>
    </source>
</evidence>
<evidence type="ECO:0000256" key="1">
    <source>
        <dbReference type="ARBA" id="ARBA00005952"/>
    </source>
</evidence>
<dbReference type="GO" id="GO:0003723">
    <property type="term" value="F:RNA binding"/>
    <property type="evidence" value="ECO:0007669"/>
    <property type="project" value="UniProtKB-UniRule"/>
</dbReference>
<dbReference type="HAMAP" id="MF_00073">
    <property type="entry name" value="NusB"/>
    <property type="match status" value="1"/>
</dbReference>
<organism evidence="9 10">
    <name type="scientific">Eggerthella lenta</name>
    <name type="common">Eubacterium lentum</name>
    <dbReference type="NCBI Taxonomy" id="84112"/>
    <lineage>
        <taxon>Bacteria</taxon>
        <taxon>Bacillati</taxon>
        <taxon>Actinomycetota</taxon>
        <taxon>Coriobacteriia</taxon>
        <taxon>Eggerthellales</taxon>
        <taxon>Eggerthellaceae</taxon>
        <taxon>Eggerthella</taxon>
    </lineage>
</organism>
<evidence type="ECO:0000313" key="9">
    <source>
        <dbReference type="EMBL" id="RDB70011.1"/>
    </source>
</evidence>
<sequence>MAAKRHERTSARRAALQVLYTSEITDESPAAIAEGDRRLEEDGPLPEYALMLVRGVESHRIAIDNYLAATSENWSLARMPIVDRSILRLATFEMMYIDDVPTSVTINEAVELAKDFGGEDESHRFVNGILGRIAKMLEGEEGQEADAPSSCDTDAAGNEEPLAMRENEIAEPESEPLAAQKCGSPEQEGESPEGASSYGA</sequence>
<comment type="caution">
    <text evidence="9">The sequence shown here is derived from an EMBL/GenBank/DDBJ whole genome shotgun (WGS) entry which is preliminary data.</text>
</comment>
<keyword evidence="2 6" id="KW-0889">Transcription antitermination</keyword>
<comment type="function">
    <text evidence="6">Involved in transcription antitermination. Required for transcription of ribosomal RNA (rRNA) genes. Binds specifically to the boxA antiterminator sequence of the ribosomal RNA (rrn) operons.</text>
</comment>
<keyword evidence="4 6" id="KW-0805">Transcription regulation</keyword>
<dbReference type="AlphaFoldDB" id="A0A369MEN1"/>
<dbReference type="GO" id="GO:0031564">
    <property type="term" value="P:transcription antitermination"/>
    <property type="evidence" value="ECO:0007669"/>
    <property type="project" value="UniProtKB-KW"/>
</dbReference>
<keyword evidence="3 6" id="KW-0694">RNA-binding</keyword>
<dbReference type="InterPro" id="IPR006027">
    <property type="entry name" value="NusB_RsmB_TIM44"/>
</dbReference>
<dbReference type="NCBIfam" id="TIGR01951">
    <property type="entry name" value="nusB"/>
    <property type="match status" value="1"/>
</dbReference>
<comment type="similarity">
    <text evidence="1 6">Belongs to the NusB family.</text>
</comment>
<evidence type="ECO:0000256" key="7">
    <source>
        <dbReference type="SAM" id="MobiDB-lite"/>
    </source>
</evidence>
<feature type="region of interest" description="Disordered" evidence="7">
    <location>
        <begin position="140"/>
        <end position="200"/>
    </location>
</feature>
<reference evidence="9 10" key="1">
    <citation type="journal article" date="2018" name="Elife">
        <title>Discovery and characterization of a prevalent human gut bacterial enzyme sufficient for the inactivation of a family of plant toxins.</title>
        <authorList>
            <person name="Koppel N."/>
            <person name="Bisanz J.E."/>
            <person name="Pandelia M.E."/>
            <person name="Turnbaugh P.J."/>
            <person name="Balskus E.P."/>
        </authorList>
    </citation>
    <scope>NUCLEOTIDE SEQUENCE [LARGE SCALE GENOMIC DNA]</scope>
    <source>
        <strain evidence="9 10">W1 BHI 6</strain>
    </source>
</reference>
<evidence type="ECO:0000256" key="2">
    <source>
        <dbReference type="ARBA" id="ARBA00022814"/>
    </source>
</evidence>
<dbReference type="PANTHER" id="PTHR11078">
    <property type="entry name" value="N UTILIZATION SUBSTANCE PROTEIN B-RELATED"/>
    <property type="match status" value="1"/>
</dbReference>
<accession>A0A369MEN1</accession>